<dbReference type="EMBL" id="CACRXK020050616">
    <property type="protein sequence ID" value="CAB4046352.1"/>
    <property type="molecule type" value="Genomic_DNA"/>
</dbReference>
<feature type="non-terminal residue" evidence="1">
    <location>
        <position position="96"/>
    </location>
</feature>
<accession>A0A6S7LVM8</accession>
<gene>
    <name evidence="1" type="ORF">PACLA_8A047888</name>
</gene>
<evidence type="ECO:0000313" key="1">
    <source>
        <dbReference type="EMBL" id="CAB4046352.1"/>
    </source>
</evidence>
<proteinExistence type="predicted"/>
<organism evidence="1 2">
    <name type="scientific">Paramuricea clavata</name>
    <name type="common">Red gorgonian</name>
    <name type="synonym">Violescent sea-whip</name>
    <dbReference type="NCBI Taxonomy" id="317549"/>
    <lineage>
        <taxon>Eukaryota</taxon>
        <taxon>Metazoa</taxon>
        <taxon>Cnidaria</taxon>
        <taxon>Anthozoa</taxon>
        <taxon>Octocorallia</taxon>
        <taxon>Malacalcyonacea</taxon>
        <taxon>Plexauridae</taxon>
        <taxon>Paramuricea</taxon>
    </lineage>
</organism>
<sequence length="96" mass="10579">MDKQRLMFPKLPITAPETEIKPQITIGGTTYQDPQKQLQQLFTFDDADVAILDTKALGIEQIPTFSEGGSITAKAFVNSVDMHAAIRNWTDQAAAK</sequence>
<protein>
    <submittedName>
        <fullName evidence="1">Uncharacterized protein</fullName>
    </submittedName>
</protein>
<reference evidence="1" key="1">
    <citation type="submission" date="2020-04" db="EMBL/GenBank/DDBJ databases">
        <authorList>
            <person name="Alioto T."/>
            <person name="Alioto T."/>
            <person name="Gomez Garrido J."/>
        </authorList>
    </citation>
    <scope>NUCLEOTIDE SEQUENCE</scope>
    <source>
        <strain evidence="1">A484AB</strain>
    </source>
</reference>
<evidence type="ECO:0000313" key="2">
    <source>
        <dbReference type="Proteomes" id="UP001152795"/>
    </source>
</evidence>
<comment type="caution">
    <text evidence="1">The sequence shown here is derived from an EMBL/GenBank/DDBJ whole genome shotgun (WGS) entry which is preliminary data.</text>
</comment>
<keyword evidence="2" id="KW-1185">Reference proteome</keyword>
<name>A0A6S7LVM8_PARCT</name>
<dbReference type="AlphaFoldDB" id="A0A6S7LVM8"/>
<dbReference type="Proteomes" id="UP001152795">
    <property type="component" value="Unassembled WGS sequence"/>
</dbReference>